<dbReference type="Proteomes" id="UP000218272">
    <property type="component" value="Plasmid pSCLO_7"/>
</dbReference>
<protein>
    <submittedName>
        <fullName evidence="1">Uncharacterized protein</fullName>
    </submittedName>
</protein>
<dbReference type="OrthoDB" id="7467461at2"/>
<dbReference type="EMBL" id="AP017661">
    <property type="protein sequence ID" value="BAV67031.1"/>
    <property type="molecule type" value="Genomic_DNA"/>
</dbReference>
<dbReference type="KEGG" id="sclo:SCLO_7000310"/>
<keyword evidence="1" id="KW-0614">Plasmid</keyword>
<dbReference type="AlphaFoldDB" id="A0A1E1F9B9"/>
<dbReference type="InterPro" id="IPR036390">
    <property type="entry name" value="WH_DNA-bd_sf"/>
</dbReference>
<proteinExistence type="predicted"/>
<dbReference type="Gene3D" id="1.10.10.10">
    <property type="entry name" value="Winged helix-like DNA-binding domain superfamily/Winged helix DNA-binding domain"/>
    <property type="match status" value="1"/>
</dbReference>
<evidence type="ECO:0000313" key="1">
    <source>
        <dbReference type="EMBL" id="BAV67031.1"/>
    </source>
</evidence>
<dbReference type="InterPro" id="IPR036388">
    <property type="entry name" value="WH-like_DNA-bd_sf"/>
</dbReference>
<reference evidence="1 2" key="1">
    <citation type="submission" date="2016-10" db="EMBL/GenBank/DDBJ databases">
        <title>Complete Genome Sequence of the Nonylphenol-Degrading Bacterium Sphingobium cloacae JCM 10874T.</title>
        <authorList>
            <person name="Ootsuka M."/>
            <person name="Nishizawa T."/>
            <person name="Ohta H."/>
        </authorList>
    </citation>
    <scope>NUCLEOTIDE SEQUENCE [LARGE SCALE GENOMIC DNA]</scope>
    <source>
        <strain evidence="1 2">JCM 10874</strain>
        <plasmid evidence="2">psclo_7 dna</plasmid>
    </source>
</reference>
<dbReference type="RefSeq" id="WP_006954207.1">
    <property type="nucleotide sequence ID" value="NZ_AP017661.1"/>
</dbReference>
<geneLocation type="plasmid" evidence="2">
    <name>psclo_7 dna</name>
</geneLocation>
<dbReference type="SUPFAM" id="SSF46785">
    <property type="entry name" value="Winged helix' DNA-binding domain"/>
    <property type="match status" value="1"/>
</dbReference>
<evidence type="ECO:0000313" key="2">
    <source>
        <dbReference type="Proteomes" id="UP000218272"/>
    </source>
</evidence>
<name>A0A1E1F9B9_9SPHN</name>
<accession>A0A1E1F9B9</accession>
<keyword evidence="2" id="KW-1185">Reference proteome</keyword>
<organism evidence="1 2">
    <name type="scientific">Sphingobium cloacae</name>
    <dbReference type="NCBI Taxonomy" id="120107"/>
    <lineage>
        <taxon>Bacteria</taxon>
        <taxon>Pseudomonadati</taxon>
        <taxon>Pseudomonadota</taxon>
        <taxon>Alphaproteobacteria</taxon>
        <taxon>Sphingomonadales</taxon>
        <taxon>Sphingomonadaceae</taxon>
        <taxon>Sphingobium</taxon>
    </lineage>
</organism>
<gene>
    <name evidence="1" type="ORF">SCLO_7000310</name>
</gene>
<sequence length="255" mass="28915">MSDTRRKGPLAIGELTQQLFGRAYGDRSRGGKHITKARVRGGSKEAGSDVEKGFLAARDTKTRKGCWRAINLAFEKGRALRAELRREPREITQFEHYCMSITNSTIRVYQALLRMEERFRGNVVPSYEMIAEWATVSRATVARALNALTSIGLLARLRRYVHTVTEDGARSEQTSNAYRVELPRMLLELLDRRKRPAPVPDDEAQRLQDRLEDEAWMLSRLSKADYIRETTTCKATAEALISLWNGICARDGVVA</sequence>